<dbReference type="PROSITE" id="PS51910">
    <property type="entry name" value="GH18_2"/>
    <property type="match status" value="1"/>
</dbReference>
<proteinExistence type="predicted"/>
<dbReference type="GO" id="GO:0005975">
    <property type="term" value="P:carbohydrate metabolic process"/>
    <property type="evidence" value="ECO:0007669"/>
    <property type="project" value="InterPro"/>
</dbReference>
<dbReference type="GO" id="GO:0005576">
    <property type="term" value="C:extracellular region"/>
    <property type="evidence" value="ECO:0007669"/>
    <property type="project" value="TreeGrafter"/>
</dbReference>
<dbReference type="PANTHER" id="PTHR11177:SF405">
    <property type="entry name" value="CHITINASE"/>
    <property type="match status" value="1"/>
</dbReference>
<reference evidence="2 3" key="1">
    <citation type="journal article" date="2020" name="Mol. Biol. Evol.">
        <title>Interspecific Gene Flow and the Evolution of Specialization in Black and White Rhinoceros.</title>
        <authorList>
            <person name="Moodley Y."/>
            <person name="Westbury M.V."/>
            <person name="Russo I.M."/>
            <person name="Gopalakrishnan S."/>
            <person name="Rakotoarivelo A."/>
            <person name="Olsen R.A."/>
            <person name="Prost S."/>
            <person name="Tunstall T."/>
            <person name="Ryder O.A."/>
            <person name="Dalen L."/>
            <person name="Bruford M.W."/>
        </authorList>
    </citation>
    <scope>NUCLEOTIDE SEQUENCE [LARGE SCALE GENOMIC DNA]</scope>
    <source>
        <strain evidence="2">SBR-YM</strain>
        <tissue evidence="2">Skin</tissue>
    </source>
</reference>
<dbReference type="Proteomes" id="UP000551758">
    <property type="component" value="Unassembled WGS sequence"/>
</dbReference>
<dbReference type="InterPro" id="IPR050314">
    <property type="entry name" value="Glycosyl_Hydrlase_18"/>
</dbReference>
<dbReference type="Gene3D" id="3.10.50.10">
    <property type="match status" value="1"/>
</dbReference>
<accession>A0A7J7E5D4</accession>
<sequence>MLLEILEREGKICTFLKNGATEVWEAPEDVPYAYKGNEWLGYDDTRSFKIKKKNFGGAMVWAIDLDDFMGTFCNQGKFPGSH</sequence>
<evidence type="ECO:0000259" key="1">
    <source>
        <dbReference type="PROSITE" id="PS51910"/>
    </source>
</evidence>
<organism evidence="2 3">
    <name type="scientific">Diceros bicornis minor</name>
    <name type="common">South-central black rhinoceros</name>
    <dbReference type="NCBI Taxonomy" id="77932"/>
    <lineage>
        <taxon>Eukaryota</taxon>
        <taxon>Metazoa</taxon>
        <taxon>Chordata</taxon>
        <taxon>Craniata</taxon>
        <taxon>Vertebrata</taxon>
        <taxon>Euteleostomi</taxon>
        <taxon>Mammalia</taxon>
        <taxon>Eutheria</taxon>
        <taxon>Laurasiatheria</taxon>
        <taxon>Perissodactyla</taxon>
        <taxon>Rhinocerotidae</taxon>
        <taxon>Diceros</taxon>
    </lineage>
</organism>
<dbReference type="SUPFAM" id="SSF54556">
    <property type="entry name" value="Chitinase insertion domain"/>
    <property type="match status" value="1"/>
</dbReference>
<dbReference type="InterPro" id="IPR001223">
    <property type="entry name" value="Glyco_hydro18_cat"/>
</dbReference>
<dbReference type="Pfam" id="PF00704">
    <property type="entry name" value="Glyco_hydro_18"/>
    <property type="match status" value="1"/>
</dbReference>
<evidence type="ECO:0000313" key="3">
    <source>
        <dbReference type="Proteomes" id="UP000551758"/>
    </source>
</evidence>
<name>A0A7J7E5D4_DICBM</name>
<keyword evidence="3" id="KW-1185">Reference proteome</keyword>
<feature type="domain" description="GH18" evidence="1">
    <location>
        <begin position="1"/>
        <end position="82"/>
    </location>
</feature>
<dbReference type="SUPFAM" id="SSF51445">
    <property type="entry name" value="(Trans)glycosidases"/>
    <property type="match status" value="1"/>
</dbReference>
<gene>
    <name evidence="2" type="ORF">HPG69_000975</name>
</gene>
<dbReference type="AlphaFoldDB" id="A0A7J7E5D4"/>
<dbReference type="PANTHER" id="PTHR11177">
    <property type="entry name" value="CHITINASE"/>
    <property type="match status" value="1"/>
</dbReference>
<dbReference type="Gene3D" id="3.20.20.80">
    <property type="entry name" value="Glycosidases"/>
    <property type="match status" value="1"/>
</dbReference>
<comment type="caution">
    <text evidence="2">The sequence shown here is derived from an EMBL/GenBank/DDBJ whole genome shotgun (WGS) entry which is preliminary data.</text>
</comment>
<evidence type="ECO:0000313" key="2">
    <source>
        <dbReference type="EMBL" id="KAF5911010.1"/>
    </source>
</evidence>
<dbReference type="EMBL" id="JACDTQ010004046">
    <property type="protein sequence ID" value="KAF5911010.1"/>
    <property type="molecule type" value="Genomic_DNA"/>
</dbReference>
<dbReference type="InterPro" id="IPR029070">
    <property type="entry name" value="Chitinase_insertion_sf"/>
</dbReference>
<dbReference type="InterPro" id="IPR017853">
    <property type="entry name" value="GH"/>
</dbReference>
<protein>
    <recommendedName>
        <fullName evidence="1">GH18 domain-containing protein</fullName>
    </recommendedName>
</protein>